<feature type="region of interest" description="Disordered" evidence="1">
    <location>
        <begin position="155"/>
        <end position="206"/>
    </location>
</feature>
<sequence>MDDLYQFMSPLEGATNNANDRPSTKPAPVPASTATDDASAPSPSAASSRSSWSSWGASFNKFIEIGKKDMNEFVSVTRKDLTELAHTVQQERSTALETLNKKVEGLKTSLPPLPESVNTASSDILGKVSHVVAGLKQEITEAATGVSSHATTNATGTAAAEAAAPATAEGESTAPVVNKDETKETSDSTVTSEEPPSTREAAPISASASSSAARTFASTASLFTAGATTLTQTLTSGSKEISSSANNLFKTLPAVAEKHLGEADVFLKSTTETLKTNGLLAEQYVNKFGAGMANFINNAVVISPPEEKEVSTPRTKKMVFDRKAAMLEKLRMDPETYTVDPMTTIADNDIKGLERYKYFLQTFNMAEYQQRISRMLNEYPELKVLMHKLVPVEVADEELFWLRYHFRLYEIEEEEKRRKKLVQEVGTDLAEDEFTWDDNEDEDEDEGGKKIGEIPEGQGSVTPKAEKKALDNVTPKASQTAEESASRIKREPLTAEALASSLSALPVPGESNTTDEAKGSGSDDEEWGSESLKSSSSPSAQSFSIKSSTTGAHSKSPTTNLSSTRTSEDAYEVVDGVETPVRVPLANVTSLSSSAASPVLGTPAQLGSSKLKPAESKEEDDWSDWE</sequence>
<name>A0A9P6UQX1_9FUNG</name>
<dbReference type="Pfam" id="PF03909">
    <property type="entry name" value="BSD"/>
    <property type="match status" value="1"/>
</dbReference>
<comment type="caution">
    <text evidence="3">The sequence shown here is derived from an EMBL/GenBank/DDBJ whole genome shotgun (WGS) entry which is preliminary data.</text>
</comment>
<dbReference type="PANTHER" id="PTHR16019:SF5">
    <property type="entry name" value="BSD DOMAIN-CONTAINING PROTEIN 1"/>
    <property type="match status" value="1"/>
</dbReference>
<feature type="compositionally biased region" description="Polar residues" evidence="1">
    <location>
        <begin position="587"/>
        <end position="596"/>
    </location>
</feature>
<keyword evidence="4" id="KW-1185">Reference proteome</keyword>
<evidence type="ECO:0000313" key="3">
    <source>
        <dbReference type="EMBL" id="KAG0315831.1"/>
    </source>
</evidence>
<dbReference type="SUPFAM" id="SSF140383">
    <property type="entry name" value="BSD domain-like"/>
    <property type="match status" value="1"/>
</dbReference>
<dbReference type="Proteomes" id="UP000823405">
    <property type="component" value="Unassembled WGS sequence"/>
</dbReference>
<evidence type="ECO:0000259" key="2">
    <source>
        <dbReference type="PROSITE" id="PS50858"/>
    </source>
</evidence>
<dbReference type="PANTHER" id="PTHR16019">
    <property type="entry name" value="SYNAPSE-ASSOCIATED PROTEIN"/>
    <property type="match status" value="1"/>
</dbReference>
<feature type="compositionally biased region" description="Basic and acidic residues" evidence="1">
    <location>
        <begin position="484"/>
        <end position="493"/>
    </location>
</feature>
<evidence type="ECO:0000313" key="4">
    <source>
        <dbReference type="Proteomes" id="UP000823405"/>
    </source>
</evidence>
<accession>A0A9P6UQX1</accession>
<feature type="region of interest" description="Disordered" evidence="1">
    <location>
        <begin position="430"/>
        <end position="626"/>
    </location>
</feature>
<dbReference type="GO" id="GO:0005737">
    <property type="term" value="C:cytoplasm"/>
    <property type="evidence" value="ECO:0007669"/>
    <property type="project" value="TreeGrafter"/>
</dbReference>
<feature type="compositionally biased region" description="Low complexity" evidence="1">
    <location>
        <begin position="155"/>
        <end position="175"/>
    </location>
</feature>
<feature type="compositionally biased region" description="Polar residues" evidence="1">
    <location>
        <begin position="549"/>
        <end position="565"/>
    </location>
</feature>
<feature type="compositionally biased region" description="Low complexity" evidence="1">
    <location>
        <begin position="529"/>
        <end position="548"/>
    </location>
</feature>
<dbReference type="OrthoDB" id="73788at2759"/>
<dbReference type="EMBL" id="JAAAIN010000348">
    <property type="protein sequence ID" value="KAG0315831.1"/>
    <property type="molecule type" value="Genomic_DNA"/>
</dbReference>
<feature type="compositionally biased region" description="Acidic residues" evidence="1">
    <location>
        <begin position="617"/>
        <end position="626"/>
    </location>
</feature>
<dbReference type="PROSITE" id="PS50858">
    <property type="entry name" value="BSD"/>
    <property type="match status" value="1"/>
</dbReference>
<dbReference type="AlphaFoldDB" id="A0A9P6UQX1"/>
<dbReference type="InterPro" id="IPR005607">
    <property type="entry name" value="BSD_dom"/>
</dbReference>
<dbReference type="Gene3D" id="1.10.3970.10">
    <property type="entry name" value="BSD domain"/>
    <property type="match status" value="1"/>
</dbReference>
<protein>
    <recommendedName>
        <fullName evidence="2">BSD domain-containing protein</fullName>
    </recommendedName>
</protein>
<gene>
    <name evidence="3" type="ORF">BGZ97_007769</name>
</gene>
<evidence type="ECO:0000256" key="1">
    <source>
        <dbReference type="SAM" id="MobiDB-lite"/>
    </source>
</evidence>
<organism evidence="3 4">
    <name type="scientific">Linnemannia gamsii</name>
    <dbReference type="NCBI Taxonomy" id="64522"/>
    <lineage>
        <taxon>Eukaryota</taxon>
        <taxon>Fungi</taxon>
        <taxon>Fungi incertae sedis</taxon>
        <taxon>Mucoromycota</taxon>
        <taxon>Mortierellomycotina</taxon>
        <taxon>Mortierellomycetes</taxon>
        <taxon>Mortierellales</taxon>
        <taxon>Mortierellaceae</taxon>
        <taxon>Linnemannia</taxon>
    </lineage>
</organism>
<feature type="compositionally biased region" description="Low complexity" evidence="1">
    <location>
        <begin position="31"/>
        <end position="54"/>
    </location>
</feature>
<reference evidence="3" key="1">
    <citation type="journal article" date="2020" name="Fungal Divers.">
        <title>Resolving the Mortierellaceae phylogeny through synthesis of multi-gene phylogenetics and phylogenomics.</title>
        <authorList>
            <person name="Vandepol N."/>
            <person name="Liber J."/>
            <person name="Desiro A."/>
            <person name="Na H."/>
            <person name="Kennedy M."/>
            <person name="Barry K."/>
            <person name="Grigoriev I.V."/>
            <person name="Miller A.N."/>
            <person name="O'Donnell K."/>
            <person name="Stajich J.E."/>
            <person name="Bonito G."/>
        </authorList>
    </citation>
    <scope>NUCLEOTIDE SEQUENCE</scope>
    <source>
        <strain evidence="3">NVP60</strain>
    </source>
</reference>
<proteinExistence type="predicted"/>
<feature type="domain" description="BSD" evidence="2">
    <location>
        <begin position="359"/>
        <end position="412"/>
    </location>
</feature>
<dbReference type="InterPro" id="IPR051494">
    <property type="entry name" value="BSD_domain-containing"/>
</dbReference>
<dbReference type="InterPro" id="IPR035925">
    <property type="entry name" value="BSD_dom_sf"/>
</dbReference>
<feature type="region of interest" description="Disordered" evidence="1">
    <location>
        <begin position="1"/>
        <end position="54"/>
    </location>
</feature>
<feature type="compositionally biased region" description="Acidic residues" evidence="1">
    <location>
        <begin position="430"/>
        <end position="446"/>
    </location>
</feature>